<evidence type="ECO:0000313" key="7">
    <source>
        <dbReference type="Proteomes" id="UP000548867"/>
    </source>
</evidence>
<proteinExistence type="predicted"/>
<evidence type="ECO:0000259" key="5">
    <source>
        <dbReference type="PROSITE" id="PS50850"/>
    </source>
</evidence>
<feature type="transmembrane region" description="Helical" evidence="4">
    <location>
        <begin position="20"/>
        <end position="39"/>
    </location>
</feature>
<sequence>MSGERISVAQAHRLARMNIVAGFLVWGIALAGVSMMMPVMYNSILESMHWTIGETTRFMAIKSATSALGGLVAGSLLVRVGAKRVLVPSIFVIGIATSLLYFAKSLPFYYALAAVSGVCSVWSVIAIQVTLARWYSASLGRMTGFAMLGGALAGFVVPMSTRMGVTHWGWHATAGVAGLVVLVLVGLSISLLVHETPEAYGYTADELDPGKARPGGAPADPGEDFASFRKTPQFWMLILATALSGVISNGINEYIPLFIEKHTALGATAAALGFTIVMLISGLGKILFGWVFDRLSTRGVALCWALCGVAALATFPMGMKGALPLVGYATFLAFTILRGVSHGGVIVQAPVLARHIYGVRALPQVISLLTAAFHLGAAAGIVAIGAGVDKTGGFTLPFIVVACVAFVAAGIGWQFHPRHWAGQQAAAKA</sequence>
<dbReference type="InterPro" id="IPR011701">
    <property type="entry name" value="MFS"/>
</dbReference>
<evidence type="ECO:0000256" key="4">
    <source>
        <dbReference type="SAM" id="Phobius"/>
    </source>
</evidence>
<comment type="caution">
    <text evidence="6">The sequence shown here is derived from an EMBL/GenBank/DDBJ whole genome shotgun (WGS) entry which is preliminary data.</text>
</comment>
<organism evidence="6 7">
    <name type="scientific">Novosphingobium sediminicola</name>
    <dbReference type="NCBI Taxonomy" id="563162"/>
    <lineage>
        <taxon>Bacteria</taxon>
        <taxon>Pseudomonadati</taxon>
        <taxon>Pseudomonadota</taxon>
        <taxon>Alphaproteobacteria</taxon>
        <taxon>Sphingomonadales</taxon>
        <taxon>Sphingomonadaceae</taxon>
        <taxon>Novosphingobium</taxon>
    </lineage>
</organism>
<accession>A0A7W6CGR6</accession>
<evidence type="ECO:0000256" key="3">
    <source>
        <dbReference type="ARBA" id="ARBA00023136"/>
    </source>
</evidence>
<dbReference type="InterPro" id="IPR020846">
    <property type="entry name" value="MFS_dom"/>
</dbReference>
<feature type="transmembrane region" description="Helical" evidence="4">
    <location>
        <begin position="264"/>
        <end position="288"/>
    </location>
</feature>
<dbReference type="AlphaFoldDB" id="A0A7W6CGR6"/>
<dbReference type="GO" id="GO:0022857">
    <property type="term" value="F:transmembrane transporter activity"/>
    <property type="evidence" value="ECO:0007669"/>
    <property type="project" value="InterPro"/>
</dbReference>
<feature type="transmembrane region" description="Helical" evidence="4">
    <location>
        <begin position="394"/>
        <end position="413"/>
    </location>
</feature>
<feature type="transmembrane region" description="Helical" evidence="4">
    <location>
        <begin position="169"/>
        <end position="193"/>
    </location>
</feature>
<feature type="transmembrane region" description="Helical" evidence="4">
    <location>
        <begin position="365"/>
        <end position="388"/>
    </location>
</feature>
<evidence type="ECO:0000256" key="2">
    <source>
        <dbReference type="ARBA" id="ARBA00022989"/>
    </source>
</evidence>
<feature type="transmembrane region" description="Helical" evidence="4">
    <location>
        <begin position="108"/>
        <end position="127"/>
    </location>
</feature>
<gene>
    <name evidence="6" type="ORF">GGR38_002503</name>
</gene>
<reference evidence="6 7" key="1">
    <citation type="submission" date="2020-08" db="EMBL/GenBank/DDBJ databases">
        <title>Genomic Encyclopedia of Type Strains, Phase IV (KMG-IV): sequencing the most valuable type-strain genomes for metagenomic binning, comparative biology and taxonomic classification.</title>
        <authorList>
            <person name="Goeker M."/>
        </authorList>
    </citation>
    <scope>NUCLEOTIDE SEQUENCE [LARGE SCALE GENOMIC DNA]</scope>
    <source>
        <strain evidence="6 7">DSM 27057</strain>
    </source>
</reference>
<dbReference type="Gene3D" id="1.20.1250.20">
    <property type="entry name" value="MFS general substrate transporter like domains"/>
    <property type="match status" value="2"/>
</dbReference>
<dbReference type="RefSeq" id="WP_183625968.1">
    <property type="nucleotide sequence ID" value="NZ_JACIDX010000009.1"/>
</dbReference>
<keyword evidence="7" id="KW-1185">Reference proteome</keyword>
<dbReference type="EMBL" id="JACIDX010000009">
    <property type="protein sequence ID" value="MBB3955547.1"/>
    <property type="molecule type" value="Genomic_DNA"/>
</dbReference>
<feature type="transmembrane region" description="Helical" evidence="4">
    <location>
        <begin position="85"/>
        <end position="102"/>
    </location>
</feature>
<evidence type="ECO:0000256" key="1">
    <source>
        <dbReference type="ARBA" id="ARBA00022692"/>
    </source>
</evidence>
<keyword evidence="3 4" id="KW-0472">Membrane</keyword>
<dbReference type="SUPFAM" id="SSF103473">
    <property type="entry name" value="MFS general substrate transporter"/>
    <property type="match status" value="1"/>
</dbReference>
<feature type="transmembrane region" description="Helical" evidence="4">
    <location>
        <begin position="300"/>
        <end position="319"/>
    </location>
</feature>
<protein>
    <submittedName>
        <fullName evidence="6">MFS family permease</fullName>
    </submittedName>
</protein>
<feature type="transmembrane region" description="Helical" evidence="4">
    <location>
        <begin position="59"/>
        <end position="78"/>
    </location>
</feature>
<evidence type="ECO:0000313" key="6">
    <source>
        <dbReference type="EMBL" id="MBB3955547.1"/>
    </source>
</evidence>
<dbReference type="PANTHER" id="PTHR11360">
    <property type="entry name" value="MONOCARBOXYLATE TRANSPORTER"/>
    <property type="match status" value="1"/>
</dbReference>
<keyword evidence="2 4" id="KW-1133">Transmembrane helix</keyword>
<dbReference type="InterPro" id="IPR036259">
    <property type="entry name" value="MFS_trans_sf"/>
</dbReference>
<feature type="domain" description="Major facilitator superfamily (MFS) profile" evidence="5">
    <location>
        <begin position="15"/>
        <end position="420"/>
    </location>
</feature>
<dbReference type="Proteomes" id="UP000548867">
    <property type="component" value="Unassembled WGS sequence"/>
</dbReference>
<dbReference type="PANTHER" id="PTHR11360:SF284">
    <property type="entry name" value="EG:103B4.3 PROTEIN-RELATED"/>
    <property type="match status" value="1"/>
</dbReference>
<feature type="transmembrane region" description="Helical" evidence="4">
    <location>
        <begin position="234"/>
        <end position="252"/>
    </location>
</feature>
<dbReference type="Pfam" id="PF07690">
    <property type="entry name" value="MFS_1"/>
    <property type="match status" value="1"/>
</dbReference>
<feature type="transmembrane region" description="Helical" evidence="4">
    <location>
        <begin position="325"/>
        <end position="353"/>
    </location>
</feature>
<name>A0A7W6CGR6_9SPHN</name>
<feature type="transmembrane region" description="Helical" evidence="4">
    <location>
        <begin position="139"/>
        <end position="157"/>
    </location>
</feature>
<keyword evidence="1 4" id="KW-0812">Transmembrane</keyword>
<dbReference type="InterPro" id="IPR050327">
    <property type="entry name" value="Proton-linked_MCT"/>
</dbReference>
<dbReference type="PROSITE" id="PS50850">
    <property type="entry name" value="MFS"/>
    <property type="match status" value="1"/>
</dbReference>